<accession>A0A443SH75</accession>
<dbReference type="OrthoDB" id="6475849at2759"/>
<dbReference type="InterPro" id="IPR042089">
    <property type="entry name" value="Peptidase_M13_dom_2"/>
</dbReference>
<dbReference type="STRING" id="299467.A0A443SH75"/>
<dbReference type="AlphaFoldDB" id="A0A443SH75"/>
<feature type="domain" description="Peptidase M13 N-terminal" evidence="2">
    <location>
        <begin position="2"/>
        <end position="265"/>
    </location>
</feature>
<gene>
    <name evidence="3" type="ORF">B4U80_10181</name>
</gene>
<dbReference type="VEuPathDB" id="VectorBase:LDEU005155"/>
<name>A0A443SH75_9ACAR</name>
<comment type="caution">
    <text evidence="3">The sequence shown here is derived from an EMBL/GenBank/DDBJ whole genome shotgun (WGS) entry which is preliminary data.</text>
</comment>
<dbReference type="PANTHER" id="PTHR11733:SF133">
    <property type="entry name" value="PHOSPHATE-REGULATING NEUTRAL ENDOPEPTIDASE PHEX"/>
    <property type="match status" value="1"/>
</dbReference>
<dbReference type="EMBL" id="NCKV01002401">
    <property type="protein sequence ID" value="RWS26887.1"/>
    <property type="molecule type" value="Genomic_DNA"/>
</dbReference>
<dbReference type="GO" id="GO:0016485">
    <property type="term" value="P:protein processing"/>
    <property type="evidence" value="ECO:0007669"/>
    <property type="project" value="TreeGrafter"/>
</dbReference>
<organism evidence="3 4">
    <name type="scientific">Leptotrombidium deliense</name>
    <dbReference type="NCBI Taxonomy" id="299467"/>
    <lineage>
        <taxon>Eukaryota</taxon>
        <taxon>Metazoa</taxon>
        <taxon>Ecdysozoa</taxon>
        <taxon>Arthropoda</taxon>
        <taxon>Chelicerata</taxon>
        <taxon>Arachnida</taxon>
        <taxon>Acari</taxon>
        <taxon>Acariformes</taxon>
        <taxon>Trombidiformes</taxon>
        <taxon>Prostigmata</taxon>
        <taxon>Anystina</taxon>
        <taxon>Parasitengona</taxon>
        <taxon>Trombiculoidea</taxon>
        <taxon>Trombiculidae</taxon>
        <taxon>Leptotrombidium</taxon>
    </lineage>
</organism>
<evidence type="ECO:0000313" key="4">
    <source>
        <dbReference type="Proteomes" id="UP000288716"/>
    </source>
</evidence>
<dbReference type="Gene3D" id="1.10.1380.10">
    <property type="entry name" value="Neutral endopeptidase , domain2"/>
    <property type="match status" value="1"/>
</dbReference>
<dbReference type="Pfam" id="PF05649">
    <property type="entry name" value="Peptidase_M13_N"/>
    <property type="match status" value="1"/>
</dbReference>
<dbReference type="PROSITE" id="PS51885">
    <property type="entry name" value="NEPRILYSIN"/>
    <property type="match status" value="1"/>
</dbReference>
<keyword evidence="4" id="KW-1185">Reference proteome</keyword>
<sequence length="266" mass="30875">MKDQLKGVLRGLLETPINKNDSNATMNAKILYASCMNEYMIESRGAQPLLTLLNTLGGWPVLNSTHWFEAIEWIDLIAQLRHYNNDILISQWVGPDNKNSSVYVIQLDQPELGMPSREYYDRNTPQYIAYLSFMIKTAELLGADLDTATADMEAVLEFETKLADVTVPNEDRRNYSAIYRSFTVKKLQQMIPSIDWLRYLNKALPVTIHENETVVVYALDYIVNMVQLVTKTSKRTIINYILWRFIYHRSGNLDNRFIAVQQEYFK</sequence>
<dbReference type="InterPro" id="IPR008753">
    <property type="entry name" value="Peptidase_M13_N"/>
</dbReference>
<dbReference type="SUPFAM" id="SSF55486">
    <property type="entry name" value="Metalloproteases ('zincins'), catalytic domain"/>
    <property type="match status" value="1"/>
</dbReference>
<dbReference type="InterPro" id="IPR000718">
    <property type="entry name" value="Peptidase_M13"/>
</dbReference>
<dbReference type="GO" id="GO:0005886">
    <property type="term" value="C:plasma membrane"/>
    <property type="evidence" value="ECO:0007669"/>
    <property type="project" value="TreeGrafter"/>
</dbReference>
<dbReference type="GO" id="GO:0004222">
    <property type="term" value="F:metalloendopeptidase activity"/>
    <property type="evidence" value="ECO:0007669"/>
    <property type="project" value="InterPro"/>
</dbReference>
<evidence type="ECO:0000259" key="2">
    <source>
        <dbReference type="Pfam" id="PF05649"/>
    </source>
</evidence>
<dbReference type="Proteomes" id="UP000288716">
    <property type="component" value="Unassembled WGS sequence"/>
</dbReference>
<evidence type="ECO:0000313" key="3">
    <source>
        <dbReference type="EMBL" id="RWS26887.1"/>
    </source>
</evidence>
<dbReference type="PANTHER" id="PTHR11733">
    <property type="entry name" value="ZINC METALLOPROTEASE FAMILY M13 NEPRILYSIN-RELATED"/>
    <property type="match status" value="1"/>
</dbReference>
<evidence type="ECO:0000256" key="1">
    <source>
        <dbReference type="ARBA" id="ARBA00007357"/>
    </source>
</evidence>
<reference evidence="3 4" key="1">
    <citation type="journal article" date="2018" name="Gigascience">
        <title>Genomes of trombidid mites reveal novel predicted allergens and laterally-transferred genes associated with secondary metabolism.</title>
        <authorList>
            <person name="Dong X."/>
            <person name="Chaisiri K."/>
            <person name="Xia D."/>
            <person name="Armstrong S.D."/>
            <person name="Fang Y."/>
            <person name="Donnelly M.J."/>
            <person name="Kadowaki T."/>
            <person name="McGarry J.W."/>
            <person name="Darby A.C."/>
            <person name="Makepeace B.L."/>
        </authorList>
    </citation>
    <scope>NUCLEOTIDE SEQUENCE [LARGE SCALE GENOMIC DNA]</scope>
    <source>
        <strain evidence="3">UoL-UT</strain>
    </source>
</reference>
<feature type="non-terminal residue" evidence="3">
    <location>
        <position position="266"/>
    </location>
</feature>
<comment type="similarity">
    <text evidence="1">Belongs to the peptidase M13 family.</text>
</comment>
<proteinExistence type="inferred from homology"/>
<protein>
    <submittedName>
        <fullName evidence="3">Neprilysin-like protein</fullName>
    </submittedName>
</protein>